<accession>A0A8J6LEX9</accession>
<dbReference type="AlphaFoldDB" id="A0A8J6LEX9"/>
<evidence type="ECO:0000313" key="2">
    <source>
        <dbReference type="EMBL" id="KAH0810216.1"/>
    </source>
</evidence>
<sequence>MNVYAASLTLTERLAVRVWCVKPGAHRCRPYLRIIYQIHLFILADEDVRCTDSRGKFAETSPNFLRTSRRKTKKETKKSGGRGTALAGSQLPRLQQAATAITSRPPLCIQQDLKEISDNILGPCFGMTVRTITTGRTEPPHARLSVISSATARWKRRVPVGRAPVHNCRIVKTLAVPSVNRSVDHTEFRRRRRNDRTPPPINLFRSVLKHPEWWLAEMPPYPPGLILFHGKYDFKLGRAADIGPLVGLLGFVGFVVNLLNALKSASEKMHPKKNYFLSAWDGDPPCFVRHPAKNTARSLWSNYYHCAHQPDTSSARVATRSDPIIAPRSLYIFPKHKYKDSRYQSRDNKYSNFNYTICNVISAVEMIQQNVDCGLKSRRQDGKVGRLQEPCEFPESANILSSTSVYINEEFSKPTISVCNQEDKENAGAKESRLQELYEFPESAPTSCLQLPST</sequence>
<dbReference type="Proteomes" id="UP000719412">
    <property type="component" value="Unassembled WGS sequence"/>
</dbReference>
<feature type="compositionally biased region" description="Basic residues" evidence="1">
    <location>
        <begin position="67"/>
        <end position="80"/>
    </location>
</feature>
<proteinExistence type="predicted"/>
<evidence type="ECO:0000256" key="1">
    <source>
        <dbReference type="SAM" id="MobiDB-lite"/>
    </source>
</evidence>
<name>A0A8J6LEX9_TENMO</name>
<keyword evidence="3" id="KW-1185">Reference proteome</keyword>
<reference evidence="2" key="2">
    <citation type="submission" date="2021-08" db="EMBL/GenBank/DDBJ databases">
        <authorList>
            <person name="Eriksson T."/>
        </authorList>
    </citation>
    <scope>NUCLEOTIDE SEQUENCE</scope>
    <source>
        <strain evidence="2">Stoneville</strain>
        <tissue evidence="2">Whole head</tissue>
    </source>
</reference>
<reference evidence="2" key="1">
    <citation type="journal article" date="2020" name="J Insects Food Feed">
        <title>The yellow mealworm (Tenebrio molitor) genome: a resource for the emerging insects as food and feed industry.</title>
        <authorList>
            <person name="Eriksson T."/>
            <person name="Andere A."/>
            <person name="Kelstrup H."/>
            <person name="Emery V."/>
            <person name="Picard C."/>
        </authorList>
    </citation>
    <scope>NUCLEOTIDE SEQUENCE</scope>
    <source>
        <strain evidence="2">Stoneville</strain>
        <tissue evidence="2">Whole head</tissue>
    </source>
</reference>
<gene>
    <name evidence="2" type="ORF">GEV33_012576</name>
</gene>
<dbReference type="EMBL" id="JABDTM020027643">
    <property type="protein sequence ID" value="KAH0810216.1"/>
    <property type="molecule type" value="Genomic_DNA"/>
</dbReference>
<protein>
    <submittedName>
        <fullName evidence="2">Uncharacterized protein</fullName>
    </submittedName>
</protein>
<evidence type="ECO:0000313" key="3">
    <source>
        <dbReference type="Proteomes" id="UP000719412"/>
    </source>
</evidence>
<comment type="caution">
    <text evidence="2">The sequence shown here is derived from an EMBL/GenBank/DDBJ whole genome shotgun (WGS) entry which is preliminary data.</text>
</comment>
<feature type="region of interest" description="Disordered" evidence="1">
    <location>
        <begin position="66"/>
        <end position="89"/>
    </location>
</feature>
<organism evidence="2 3">
    <name type="scientific">Tenebrio molitor</name>
    <name type="common">Yellow mealworm beetle</name>
    <dbReference type="NCBI Taxonomy" id="7067"/>
    <lineage>
        <taxon>Eukaryota</taxon>
        <taxon>Metazoa</taxon>
        <taxon>Ecdysozoa</taxon>
        <taxon>Arthropoda</taxon>
        <taxon>Hexapoda</taxon>
        <taxon>Insecta</taxon>
        <taxon>Pterygota</taxon>
        <taxon>Neoptera</taxon>
        <taxon>Endopterygota</taxon>
        <taxon>Coleoptera</taxon>
        <taxon>Polyphaga</taxon>
        <taxon>Cucujiformia</taxon>
        <taxon>Tenebrionidae</taxon>
        <taxon>Tenebrio</taxon>
    </lineage>
</organism>